<evidence type="ECO:0000313" key="17">
    <source>
        <dbReference type="EMBL" id="AUG58027.1"/>
    </source>
</evidence>
<dbReference type="CDD" id="cd02064">
    <property type="entry name" value="FAD_synthetase_N"/>
    <property type="match status" value="1"/>
</dbReference>
<comment type="function">
    <text evidence="1">Catalyzes the phosphorylation of riboflavin to FMN followed by the adenylation of FMN to FAD.</text>
</comment>
<evidence type="ECO:0000256" key="8">
    <source>
        <dbReference type="ARBA" id="ARBA00022741"/>
    </source>
</evidence>
<dbReference type="Gene3D" id="2.40.30.30">
    <property type="entry name" value="Riboflavin kinase-like"/>
    <property type="match status" value="1"/>
</dbReference>
<evidence type="ECO:0000256" key="4">
    <source>
        <dbReference type="ARBA" id="ARBA00022630"/>
    </source>
</evidence>
<proteinExistence type="inferred from homology"/>
<dbReference type="EC" id="2.7.1.26" evidence="15"/>
<dbReference type="SUPFAM" id="SSF82114">
    <property type="entry name" value="Riboflavin kinase-like"/>
    <property type="match status" value="1"/>
</dbReference>
<dbReference type="PANTHER" id="PTHR22749">
    <property type="entry name" value="RIBOFLAVIN KINASE/FMN ADENYLYLTRANSFERASE"/>
    <property type="match status" value="1"/>
</dbReference>
<dbReference type="UniPathway" id="UPA00276">
    <property type="reaction ID" value="UER00406"/>
</dbReference>
<keyword evidence="4 15" id="KW-0285">Flavoprotein</keyword>
<dbReference type="Gene3D" id="3.40.50.620">
    <property type="entry name" value="HUPs"/>
    <property type="match status" value="1"/>
</dbReference>
<comment type="catalytic activity">
    <reaction evidence="13 15">
        <text>riboflavin + ATP = FMN + ADP + H(+)</text>
        <dbReference type="Rhea" id="RHEA:14357"/>
        <dbReference type="ChEBI" id="CHEBI:15378"/>
        <dbReference type="ChEBI" id="CHEBI:30616"/>
        <dbReference type="ChEBI" id="CHEBI:57986"/>
        <dbReference type="ChEBI" id="CHEBI:58210"/>
        <dbReference type="ChEBI" id="CHEBI:456216"/>
        <dbReference type="EC" id="2.7.1.26"/>
    </reaction>
</comment>
<evidence type="ECO:0000256" key="6">
    <source>
        <dbReference type="ARBA" id="ARBA00022679"/>
    </source>
</evidence>
<comment type="similarity">
    <text evidence="15">Belongs to the ribF family.</text>
</comment>
<evidence type="ECO:0000256" key="12">
    <source>
        <dbReference type="ARBA" id="ARBA00023268"/>
    </source>
</evidence>
<organism evidence="17 19">
    <name type="scientific">Acetivibrio saccincola</name>
    <dbReference type="NCBI Taxonomy" id="1677857"/>
    <lineage>
        <taxon>Bacteria</taxon>
        <taxon>Bacillati</taxon>
        <taxon>Bacillota</taxon>
        <taxon>Clostridia</taxon>
        <taxon>Eubacteriales</taxon>
        <taxon>Oscillospiraceae</taxon>
        <taxon>Acetivibrio</taxon>
    </lineage>
</organism>
<feature type="domain" description="Riboflavin kinase" evidence="16">
    <location>
        <begin position="183"/>
        <end position="308"/>
    </location>
</feature>
<name>A0A2K9E2P8_9FIRM</name>
<protein>
    <recommendedName>
        <fullName evidence="15">Riboflavin biosynthesis protein</fullName>
    </recommendedName>
    <domain>
        <recommendedName>
            <fullName evidence="15">Riboflavin kinase</fullName>
            <ecNumber evidence="15">2.7.1.26</ecNumber>
        </recommendedName>
        <alternativeName>
            <fullName evidence="15">Flavokinase</fullName>
        </alternativeName>
    </domain>
    <domain>
        <recommendedName>
            <fullName evidence="15">FMN adenylyltransferase</fullName>
            <ecNumber evidence="15">2.7.7.2</ecNumber>
        </recommendedName>
        <alternativeName>
            <fullName evidence="15">FAD pyrophosphorylase</fullName>
        </alternativeName>
        <alternativeName>
            <fullName evidence="15">FAD synthase</fullName>
        </alternativeName>
    </domain>
</protein>
<dbReference type="Pfam" id="PF06574">
    <property type="entry name" value="FAD_syn"/>
    <property type="match status" value="1"/>
</dbReference>
<dbReference type="SUPFAM" id="SSF52374">
    <property type="entry name" value="Nucleotidylyl transferase"/>
    <property type="match status" value="1"/>
</dbReference>
<evidence type="ECO:0000313" key="18">
    <source>
        <dbReference type="EMBL" id="PQQ67916.1"/>
    </source>
</evidence>
<dbReference type="PANTHER" id="PTHR22749:SF6">
    <property type="entry name" value="RIBOFLAVIN KINASE"/>
    <property type="match status" value="1"/>
</dbReference>
<dbReference type="InterPro" id="IPR023468">
    <property type="entry name" value="Riboflavin_kinase"/>
</dbReference>
<evidence type="ECO:0000256" key="11">
    <source>
        <dbReference type="ARBA" id="ARBA00022840"/>
    </source>
</evidence>
<comment type="pathway">
    <text evidence="3 15">Cofactor biosynthesis; FMN biosynthesis; FMN from riboflavin (ATP route): step 1/1.</text>
</comment>
<dbReference type="NCBIfam" id="NF004162">
    <property type="entry name" value="PRK05627.1-5"/>
    <property type="match status" value="1"/>
</dbReference>
<dbReference type="GO" id="GO:0006747">
    <property type="term" value="P:FAD biosynthetic process"/>
    <property type="evidence" value="ECO:0007669"/>
    <property type="project" value="UniProtKB-UniRule"/>
</dbReference>
<keyword evidence="5 15" id="KW-0288">FMN</keyword>
<evidence type="ECO:0000256" key="1">
    <source>
        <dbReference type="ARBA" id="ARBA00002121"/>
    </source>
</evidence>
<evidence type="ECO:0000256" key="10">
    <source>
        <dbReference type="ARBA" id="ARBA00022827"/>
    </source>
</evidence>
<dbReference type="Proteomes" id="UP000233534">
    <property type="component" value="Chromosome"/>
</dbReference>
<dbReference type="EC" id="2.7.7.2" evidence="15"/>
<gene>
    <name evidence="17" type="primary">ribF</name>
    <name evidence="18" type="ORF">B9R14_14880</name>
    <name evidence="17" type="ORF">HVS_10660</name>
</gene>
<dbReference type="EMBL" id="NEMB01000003">
    <property type="protein sequence ID" value="PQQ67916.1"/>
    <property type="molecule type" value="Genomic_DNA"/>
</dbReference>
<dbReference type="Proteomes" id="UP000239720">
    <property type="component" value="Unassembled WGS sequence"/>
</dbReference>
<dbReference type="SMART" id="SM00904">
    <property type="entry name" value="Flavokinase"/>
    <property type="match status" value="1"/>
</dbReference>
<dbReference type="InterPro" id="IPR015865">
    <property type="entry name" value="Riboflavin_kinase_bac/euk"/>
</dbReference>
<dbReference type="GO" id="GO:0009398">
    <property type="term" value="P:FMN biosynthetic process"/>
    <property type="evidence" value="ECO:0007669"/>
    <property type="project" value="UniProtKB-UniRule"/>
</dbReference>
<keyword evidence="11 15" id="KW-0067">ATP-binding</keyword>
<dbReference type="FunFam" id="3.40.50.620:FF:000021">
    <property type="entry name" value="Riboflavin biosynthesis protein"/>
    <property type="match status" value="1"/>
</dbReference>
<dbReference type="FunFam" id="2.40.30.30:FF:000003">
    <property type="entry name" value="Riboflavin biosynthesis protein"/>
    <property type="match status" value="1"/>
</dbReference>
<keyword evidence="12" id="KW-0511">Multifunctional enzyme</keyword>
<dbReference type="InterPro" id="IPR014729">
    <property type="entry name" value="Rossmann-like_a/b/a_fold"/>
</dbReference>
<dbReference type="OrthoDB" id="9803667at2"/>
<dbReference type="InterPro" id="IPR015864">
    <property type="entry name" value="FAD_synthase"/>
</dbReference>
<keyword evidence="9 15" id="KW-0418">Kinase</keyword>
<keyword evidence="10 15" id="KW-0274">FAD</keyword>
<evidence type="ECO:0000256" key="3">
    <source>
        <dbReference type="ARBA" id="ARBA00005201"/>
    </source>
</evidence>
<keyword evidence="7 15" id="KW-0548">Nucleotidyltransferase</keyword>
<dbReference type="KEGG" id="hsc:HVS_10660"/>
<sequence>MKTIYASTSDYSFKKPTGVGLGNFDGLHLGHMALIDTLINESDLHSLESVVYTFVKHPENIIRKKLFTPLITTLEKKIEILSKRGLDYVYFEKFDEKYSRIKPEDFVEGILVKKLKMKLAVAGYDYRFGYKGEGDINLLKELGKRHGFKVIVIPPVKLEDEIVSSTNIRKYIKKGDMHKAFLHLGRHYSIKGQVERGKGIGRTLGFPTANISPKSYLVFPKKGVYITKVKIEDCIYPSVTNVGNNPTFGGNSYISVETFIMDFNKDIYGKEIEVFFIEKIRNEKKFSTIEELIIEMKKDLLKARKYFRSEYCT</sequence>
<keyword evidence="6 15" id="KW-0808">Transferase</keyword>
<dbReference type="InterPro" id="IPR002606">
    <property type="entry name" value="Riboflavin_kinase_bac"/>
</dbReference>
<dbReference type="GO" id="GO:0005524">
    <property type="term" value="F:ATP binding"/>
    <property type="evidence" value="ECO:0007669"/>
    <property type="project" value="UniProtKB-UniRule"/>
</dbReference>
<evidence type="ECO:0000313" key="20">
    <source>
        <dbReference type="Proteomes" id="UP000239720"/>
    </source>
</evidence>
<dbReference type="GO" id="GO:0008531">
    <property type="term" value="F:riboflavin kinase activity"/>
    <property type="evidence" value="ECO:0007669"/>
    <property type="project" value="UniProtKB-UniRule"/>
</dbReference>
<evidence type="ECO:0000259" key="16">
    <source>
        <dbReference type="SMART" id="SM00904"/>
    </source>
</evidence>
<evidence type="ECO:0000256" key="2">
    <source>
        <dbReference type="ARBA" id="ARBA00004726"/>
    </source>
</evidence>
<dbReference type="Pfam" id="PF01687">
    <property type="entry name" value="Flavokinase"/>
    <property type="match status" value="1"/>
</dbReference>
<evidence type="ECO:0000256" key="15">
    <source>
        <dbReference type="PIRNR" id="PIRNR004491"/>
    </source>
</evidence>
<dbReference type="AlphaFoldDB" id="A0A2K9E2P8"/>
<comment type="pathway">
    <text evidence="2 15">Cofactor biosynthesis; FAD biosynthesis; FAD from FMN: step 1/1.</text>
</comment>
<evidence type="ECO:0000256" key="13">
    <source>
        <dbReference type="ARBA" id="ARBA00047880"/>
    </source>
</evidence>
<comment type="catalytic activity">
    <reaction evidence="14 15">
        <text>FMN + ATP + H(+) = FAD + diphosphate</text>
        <dbReference type="Rhea" id="RHEA:17237"/>
        <dbReference type="ChEBI" id="CHEBI:15378"/>
        <dbReference type="ChEBI" id="CHEBI:30616"/>
        <dbReference type="ChEBI" id="CHEBI:33019"/>
        <dbReference type="ChEBI" id="CHEBI:57692"/>
        <dbReference type="ChEBI" id="CHEBI:58210"/>
        <dbReference type="EC" id="2.7.7.2"/>
    </reaction>
</comment>
<keyword evidence="19" id="KW-1185">Reference proteome</keyword>
<dbReference type="GO" id="GO:0003919">
    <property type="term" value="F:FMN adenylyltransferase activity"/>
    <property type="evidence" value="ECO:0007669"/>
    <property type="project" value="UniProtKB-UniRule"/>
</dbReference>
<reference evidence="18 20" key="2">
    <citation type="journal article" date="2018" name="Syst. Appl. Microbiol.">
        <title>Characterization and high-quality draft genome sequence of Herbivorax saccincola A7, an anaerobic, alkaliphilic, thermophilic, cellulolytic, and xylanolytic bacterium.</title>
        <authorList>
            <person name="Aikawa S."/>
            <person name="Baramee S."/>
            <person name="Sermsathanaswadi J."/>
            <person name="Thianheng P."/>
            <person name="Tachaapaikoon C."/>
            <person name="Shikata A."/>
            <person name="Waeonukul R."/>
            <person name="Pason P."/>
            <person name="Ratanakhanokchai K."/>
            <person name="Kosugi A."/>
        </authorList>
    </citation>
    <scope>NUCLEOTIDE SEQUENCE [LARGE SCALE GENOMIC DNA]</scope>
    <source>
        <strain evidence="18 20">A7</strain>
    </source>
</reference>
<evidence type="ECO:0000313" key="19">
    <source>
        <dbReference type="Proteomes" id="UP000233534"/>
    </source>
</evidence>
<dbReference type="PIRSF" id="PIRSF004491">
    <property type="entry name" value="FAD_Synth"/>
    <property type="match status" value="1"/>
</dbReference>
<dbReference type="InterPro" id="IPR023465">
    <property type="entry name" value="Riboflavin_kinase_dom_sf"/>
</dbReference>
<keyword evidence="8 15" id="KW-0547">Nucleotide-binding</keyword>
<evidence type="ECO:0000256" key="7">
    <source>
        <dbReference type="ARBA" id="ARBA00022695"/>
    </source>
</evidence>
<accession>A0A2K9E2P8</accession>
<dbReference type="NCBIfam" id="TIGR00083">
    <property type="entry name" value="ribF"/>
    <property type="match status" value="1"/>
</dbReference>
<evidence type="ECO:0000256" key="14">
    <source>
        <dbReference type="ARBA" id="ARBA00049494"/>
    </source>
</evidence>
<evidence type="ECO:0000256" key="5">
    <source>
        <dbReference type="ARBA" id="ARBA00022643"/>
    </source>
</evidence>
<evidence type="ECO:0000256" key="9">
    <source>
        <dbReference type="ARBA" id="ARBA00022777"/>
    </source>
</evidence>
<dbReference type="EMBL" id="CP025197">
    <property type="protein sequence ID" value="AUG58027.1"/>
    <property type="molecule type" value="Genomic_DNA"/>
</dbReference>
<dbReference type="UniPathway" id="UPA00277">
    <property type="reaction ID" value="UER00407"/>
</dbReference>
<reference evidence="17 19" key="1">
    <citation type="submission" date="2017-12" db="EMBL/GenBank/DDBJ databases">
        <title>Complete genome sequence of Herbivorax saccincola GGR1, a novel Cellulosome-producing hydrolytic bacterium in a thermophilic biogas plant, established by Illumina and Nanopore MinION sequencing.</title>
        <authorList>
            <person name="Pechtl A."/>
            <person name="Ruckert C."/>
            <person name="Koeck D.E."/>
            <person name="Maus I."/>
            <person name="Winkler A."/>
            <person name="Kalinowski J."/>
            <person name="Puhler A."/>
            <person name="Schwarz W.W."/>
            <person name="Zverlov V.V."/>
            <person name="Schluter A."/>
            <person name="Liebl W."/>
        </authorList>
    </citation>
    <scope>NUCLEOTIDE SEQUENCE [LARGE SCALE GENOMIC DNA]</scope>
    <source>
        <strain evidence="17">GGR1</strain>
        <strain evidence="19">SR1</strain>
    </source>
</reference>
<dbReference type="RefSeq" id="WP_101302092.1">
    <property type="nucleotide sequence ID" value="NZ_CP025197.1"/>
</dbReference>
<dbReference type="GO" id="GO:0009231">
    <property type="term" value="P:riboflavin biosynthetic process"/>
    <property type="evidence" value="ECO:0007669"/>
    <property type="project" value="InterPro"/>
</dbReference>